<proteinExistence type="predicted"/>
<gene>
    <name evidence="2" type="ORF">COCON_G00173060</name>
</gene>
<dbReference type="AlphaFoldDB" id="A0A9Q1D461"/>
<dbReference type="InterPro" id="IPR033543">
    <property type="entry name" value="BCL2L15"/>
</dbReference>
<dbReference type="OrthoDB" id="9950208at2759"/>
<dbReference type="Gene3D" id="1.10.437.10">
    <property type="entry name" value="Blc2-like"/>
    <property type="match status" value="1"/>
</dbReference>
<organism evidence="2 3">
    <name type="scientific">Conger conger</name>
    <name type="common">Conger eel</name>
    <name type="synonym">Muraena conger</name>
    <dbReference type="NCBI Taxonomy" id="82655"/>
    <lineage>
        <taxon>Eukaryota</taxon>
        <taxon>Metazoa</taxon>
        <taxon>Chordata</taxon>
        <taxon>Craniata</taxon>
        <taxon>Vertebrata</taxon>
        <taxon>Euteleostomi</taxon>
        <taxon>Actinopterygii</taxon>
        <taxon>Neopterygii</taxon>
        <taxon>Teleostei</taxon>
        <taxon>Anguilliformes</taxon>
        <taxon>Congridae</taxon>
        <taxon>Conger</taxon>
    </lineage>
</organism>
<feature type="non-terminal residue" evidence="2">
    <location>
        <position position="244"/>
    </location>
</feature>
<name>A0A9Q1D461_CONCO</name>
<dbReference type="GO" id="GO:0042981">
    <property type="term" value="P:regulation of apoptotic process"/>
    <property type="evidence" value="ECO:0007669"/>
    <property type="project" value="InterPro"/>
</dbReference>
<comment type="caution">
    <text evidence="2">The sequence shown here is derived from an EMBL/GenBank/DDBJ whole genome shotgun (WGS) entry which is preliminary data.</text>
</comment>
<evidence type="ECO:0000313" key="2">
    <source>
        <dbReference type="EMBL" id="KAJ8258294.1"/>
    </source>
</evidence>
<evidence type="ECO:0000256" key="1">
    <source>
        <dbReference type="ARBA" id="ARBA00022703"/>
    </source>
</evidence>
<dbReference type="PANTHER" id="PTHR36466">
    <property type="entry name" value="BCL-2-LIKE PROTEIN 15"/>
    <property type="match status" value="1"/>
</dbReference>
<protein>
    <submittedName>
        <fullName evidence="2">Uncharacterized protein</fullName>
    </submittedName>
</protein>
<evidence type="ECO:0000313" key="3">
    <source>
        <dbReference type="Proteomes" id="UP001152803"/>
    </source>
</evidence>
<accession>A0A9Q1D461</accession>
<dbReference type="Proteomes" id="UP001152803">
    <property type="component" value="Unassembled WGS sequence"/>
</dbReference>
<dbReference type="PROSITE" id="PS50062">
    <property type="entry name" value="BCL2_FAMILY"/>
    <property type="match status" value="1"/>
</dbReference>
<keyword evidence="3" id="KW-1185">Reference proteome</keyword>
<dbReference type="EMBL" id="JAFJMO010000013">
    <property type="protein sequence ID" value="KAJ8258294.1"/>
    <property type="molecule type" value="Genomic_DNA"/>
</dbReference>
<dbReference type="InterPro" id="IPR002475">
    <property type="entry name" value="Bcl2-like"/>
</dbReference>
<dbReference type="InterPro" id="IPR036834">
    <property type="entry name" value="Bcl-2-like_sf"/>
</dbReference>
<dbReference type="PANTHER" id="PTHR36466:SF1">
    <property type="entry name" value="BCL-2-LIKE PROTEIN 15"/>
    <property type="match status" value="1"/>
</dbReference>
<keyword evidence="1" id="KW-0053">Apoptosis</keyword>
<dbReference type="GO" id="GO:0006915">
    <property type="term" value="P:apoptotic process"/>
    <property type="evidence" value="ECO:0007669"/>
    <property type="project" value="UniProtKB-KW"/>
</dbReference>
<dbReference type="SUPFAM" id="SSF56854">
    <property type="entry name" value="Bcl-2 inhibitors of programmed cell death"/>
    <property type="match status" value="1"/>
</dbReference>
<sequence length="244" mass="26373">VCVCVFCSFPQQAGEGSTGESIQLLAWSLYQNVANSAIDDSPSLEMAPKHIENQTLCIISCLLNEGDAHDRGMVVPDGDVGDGVQELREPQPLPKWQSPALASAAKSFPKIQIGEPILVTPASYAREDPFDPVLIADKLRELGDDYDEKVIQPLINNVRQAAADQVVQAFGDSVDGLCRSWVGQGTEVVSEMQLLKASVTLGLYVKDRCPDLVSTVQNAMGAFVNTRLGNWVEQQGGWDEVASN</sequence>
<reference evidence="2" key="1">
    <citation type="journal article" date="2023" name="Science">
        <title>Genome structures resolve the early diversification of teleost fishes.</title>
        <authorList>
            <person name="Parey E."/>
            <person name="Louis A."/>
            <person name="Montfort J."/>
            <person name="Bouchez O."/>
            <person name="Roques C."/>
            <person name="Iampietro C."/>
            <person name="Lluch J."/>
            <person name="Castinel A."/>
            <person name="Donnadieu C."/>
            <person name="Desvignes T."/>
            <person name="Floi Bucao C."/>
            <person name="Jouanno E."/>
            <person name="Wen M."/>
            <person name="Mejri S."/>
            <person name="Dirks R."/>
            <person name="Jansen H."/>
            <person name="Henkel C."/>
            <person name="Chen W.J."/>
            <person name="Zahm M."/>
            <person name="Cabau C."/>
            <person name="Klopp C."/>
            <person name="Thompson A.W."/>
            <person name="Robinson-Rechavi M."/>
            <person name="Braasch I."/>
            <person name="Lecointre G."/>
            <person name="Bobe J."/>
            <person name="Postlethwait J.H."/>
            <person name="Berthelot C."/>
            <person name="Roest Crollius H."/>
            <person name="Guiguen Y."/>
        </authorList>
    </citation>
    <scope>NUCLEOTIDE SEQUENCE</scope>
    <source>
        <strain evidence="2">Concon-B</strain>
    </source>
</reference>